<keyword evidence="3 6" id="KW-0812">Transmembrane</keyword>
<keyword evidence="8" id="KW-1185">Reference proteome</keyword>
<evidence type="ECO:0000313" key="7">
    <source>
        <dbReference type="EMBL" id="SNR97911.1"/>
    </source>
</evidence>
<feature type="transmembrane region" description="Helical" evidence="6">
    <location>
        <begin position="156"/>
        <end position="179"/>
    </location>
</feature>
<dbReference type="AlphaFoldDB" id="A0A239ARD3"/>
<sequence>MTAALTIEGAAALALATFVFAAIPGPGVAAVVGQALARGFVPAFLWGVGIILGDAFYLFSAMLGLSVLAQQLGWGFTVLKWAGAAYLAYLGLRCLLAPPAPVAAEAAPGTAREHRSLARTFAGGFCVSLGNPKVIAFYCGFLPGFVDMRALSAPDMLLVAMVILPTCLGVVSLYAWLAARGRGAALGGRTWGFARRGAGLVMLGAAVAVVAE</sequence>
<dbReference type="InterPro" id="IPR001123">
    <property type="entry name" value="LeuE-type"/>
</dbReference>
<keyword evidence="4 6" id="KW-1133">Transmembrane helix</keyword>
<keyword evidence="5 6" id="KW-0472">Membrane</keyword>
<dbReference type="Pfam" id="PF01810">
    <property type="entry name" value="LysE"/>
    <property type="match status" value="1"/>
</dbReference>
<dbReference type="PANTHER" id="PTHR30086:SF20">
    <property type="entry name" value="ARGININE EXPORTER PROTEIN ARGO-RELATED"/>
    <property type="match status" value="1"/>
</dbReference>
<feature type="transmembrane region" description="Helical" evidence="6">
    <location>
        <begin position="39"/>
        <end position="60"/>
    </location>
</feature>
<dbReference type="Proteomes" id="UP000198324">
    <property type="component" value="Unassembled WGS sequence"/>
</dbReference>
<evidence type="ECO:0000256" key="1">
    <source>
        <dbReference type="ARBA" id="ARBA00004651"/>
    </source>
</evidence>
<feature type="transmembrane region" description="Helical" evidence="6">
    <location>
        <begin position="72"/>
        <end position="92"/>
    </location>
</feature>
<dbReference type="EMBL" id="FZOC01000004">
    <property type="protein sequence ID" value="SNR97911.1"/>
    <property type="molecule type" value="Genomic_DNA"/>
</dbReference>
<evidence type="ECO:0000313" key="8">
    <source>
        <dbReference type="Proteomes" id="UP000198324"/>
    </source>
</evidence>
<evidence type="ECO:0000256" key="2">
    <source>
        <dbReference type="ARBA" id="ARBA00022475"/>
    </source>
</evidence>
<proteinExistence type="predicted"/>
<reference evidence="7 8" key="1">
    <citation type="submission" date="2017-06" db="EMBL/GenBank/DDBJ databases">
        <authorList>
            <person name="Kim H.J."/>
            <person name="Triplett B.A."/>
        </authorList>
    </citation>
    <scope>NUCLEOTIDE SEQUENCE [LARGE SCALE GENOMIC DNA]</scope>
    <source>
        <strain evidence="7 8">DSM 13116</strain>
    </source>
</reference>
<gene>
    <name evidence="7" type="ORF">SAMN04488503_2156</name>
</gene>
<dbReference type="RefSeq" id="WP_235641578.1">
    <property type="nucleotide sequence ID" value="NZ_FZOC01000004.1"/>
</dbReference>
<organism evidence="7 8">
    <name type="scientific">Humidesulfovibrio mexicanus</name>
    <dbReference type="NCBI Taxonomy" id="147047"/>
    <lineage>
        <taxon>Bacteria</taxon>
        <taxon>Pseudomonadati</taxon>
        <taxon>Thermodesulfobacteriota</taxon>
        <taxon>Desulfovibrionia</taxon>
        <taxon>Desulfovibrionales</taxon>
        <taxon>Desulfovibrionaceae</taxon>
        <taxon>Humidesulfovibrio</taxon>
    </lineage>
</organism>
<evidence type="ECO:0000256" key="3">
    <source>
        <dbReference type="ARBA" id="ARBA00022692"/>
    </source>
</evidence>
<evidence type="ECO:0000256" key="5">
    <source>
        <dbReference type="ARBA" id="ARBA00023136"/>
    </source>
</evidence>
<dbReference type="PANTHER" id="PTHR30086">
    <property type="entry name" value="ARGININE EXPORTER PROTEIN ARGO"/>
    <property type="match status" value="1"/>
</dbReference>
<evidence type="ECO:0000256" key="6">
    <source>
        <dbReference type="SAM" id="Phobius"/>
    </source>
</evidence>
<feature type="transmembrane region" description="Helical" evidence="6">
    <location>
        <begin position="191"/>
        <end position="211"/>
    </location>
</feature>
<dbReference type="GO" id="GO:0015171">
    <property type="term" value="F:amino acid transmembrane transporter activity"/>
    <property type="evidence" value="ECO:0007669"/>
    <property type="project" value="TreeGrafter"/>
</dbReference>
<accession>A0A239ARD3</accession>
<dbReference type="GO" id="GO:0005886">
    <property type="term" value="C:plasma membrane"/>
    <property type="evidence" value="ECO:0007669"/>
    <property type="project" value="UniProtKB-SubCell"/>
</dbReference>
<keyword evidence="2" id="KW-1003">Cell membrane</keyword>
<evidence type="ECO:0000256" key="4">
    <source>
        <dbReference type="ARBA" id="ARBA00022989"/>
    </source>
</evidence>
<name>A0A239ARD3_9BACT</name>
<protein>
    <submittedName>
        <fullName evidence="7">Threonine/homoserine/homoserine lactone efflux protein</fullName>
    </submittedName>
</protein>
<comment type="subcellular location">
    <subcellularLocation>
        <location evidence="1">Cell membrane</location>
        <topology evidence="1">Multi-pass membrane protein</topology>
    </subcellularLocation>
</comment>